<dbReference type="AlphaFoldDB" id="A0AAQ3PL75"/>
<protein>
    <submittedName>
        <fullName evidence="2">Uncharacterized protein</fullName>
    </submittedName>
</protein>
<dbReference type="Proteomes" id="UP001341281">
    <property type="component" value="Chromosome 01"/>
</dbReference>
<keyword evidence="3" id="KW-1185">Reference proteome</keyword>
<feature type="region of interest" description="Disordered" evidence="1">
    <location>
        <begin position="84"/>
        <end position="108"/>
    </location>
</feature>
<gene>
    <name evidence="2" type="ORF">U9M48_000170</name>
</gene>
<reference evidence="2 3" key="1">
    <citation type="submission" date="2024-02" db="EMBL/GenBank/DDBJ databases">
        <title>High-quality chromosome-scale genome assembly of Pensacola bahiagrass (Paspalum notatum Flugge var. saurae).</title>
        <authorList>
            <person name="Vega J.M."/>
            <person name="Podio M."/>
            <person name="Orjuela J."/>
            <person name="Siena L.A."/>
            <person name="Pessino S.C."/>
            <person name="Combes M.C."/>
            <person name="Mariac C."/>
            <person name="Albertini E."/>
            <person name="Pupilli F."/>
            <person name="Ortiz J.P.A."/>
            <person name="Leblanc O."/>
        </authorList>
    </citation>
    <scope>NUCLEOTIDE SEQUENCE [LARGE SCALE GENOMIC DNA]</scope>
    <source>
        <strain evidence="2">R1</strain>
        <tissue evidence="2">Leaf</tissue>
    </source>
</reference>
<evidence type="ECO:0000313" key="3">
    <source>
        <dbReference type="Proteomes" id="UP001341281"/>
    </source>
</evidence>
<sequence>MAGDTLALPPLFIIAAIDILLPGPGRGSSPLIRPLLASENELRPEVVERSTLRRLRLELLEESSFLPRRPPKDLLLLILGAAMPPMGAGPRKRSQERRCGSSAAAERA</sequence>
<organism evidence="2 3">
    <name type="scientific">Paspalum notatum var. saurae</name>
    <dbReference type="NCBI Taxonomy" id="547442"/>
    <lineage>
        <taxon>Eukaryota</taxon>
        <taxon>Viridiplantae</taxon>
        <taxon>Streptophyta</taxon>
        <taxon>Embryophyta</taxon>
        <taxon>Tracheophyta</taxon>
        <taxon>Spermatophyta</taxon>
        <taxon>Magnoliopsida</taxon>
        <taxon>Liliopsida</taxon>
        <taxon>Poales</taxon>
        <taxon>Poaceae</taxon>
        <taxon>PACMAD clade</taxon>
        <taxon>Panicoideae</taxon>
        <taxon>Andropogonodae</taxon>
        <taxon>Paspaleae</taxon>
        <taxon>Paspalinae</taxon>
        <taxon>Paspalum</taxon>
    </lineage>
</organism>
<evidence type="ECO:0000256" key="1">
    <source>
        <dbReference type="SAM" id="MobiDB-lite"/>
    </source>
</evidence>
<evidence type="ECO:0000313" key="2">
    <source>
        <dbReference type="EMBL" id="WVZ48756.1"/>
    </source>
</evidence>
<proteinExistence type="predicted"/>
<name>A0AAQ3PL75_PASNO</name>
<accession>A0AAQ3PL75</accession>
<dbReference type="EMBL" id="CP144745">
    <property type="protein sequence ID" value="WVZ48756.1"/>
    <property type="molecule type" value="Genomic_DNA"/>
</dbReference>